<reference evidence="3 4" key="1">
    <citation type="submission" date="2023-10" db="EMBL/GenBank/DDBJ databases">
        <authorList>
            <person name="Maclean D."/>
            <person name="Macfadyen A."/>
        </authorList>
    </citation>
    <scope>NUCLEOTIDE SEQUENCE [LARGE SCALE GENOMIC DNA]</scope>
</reference>
<dbReference type="GO" id="GO:0031267">
    <property type="term" value="F:small GTPase binding"/>
    <property type="evidence" value="ECO:0007669"/>
    <property type="project" value="TreeGrafter"/>
</dbReference>
<dbReference type="GO" id="GO:0005096">
    <property type="term" value="F:GTPase activator activity"/>
    <property type="evidence" value="ECO:0007669"/>
    <property type="project" value="TreeGrafter"/>
</dbReference>
<dbReference type="Gene3D" id="1.10.8.270">
    <property type="entry name" value="putative rabgap domain of human tbc1 domain family member 14 like domains"/>
    <property type="match status" value="1"/>
</dbReference>
<accession>A0AAV1I6J7</accession>
<feature type="region of interest" description="Disordered" evidence="1">
    <location>
        <begin position="354"/>
        <end position="373"/>
    </location>
</feature>
<dbReference type="SUPFAM" id="SSF47923">
    <property type="entry name" value="Ypt/Rab-GAP domain of gyp1p"/>
    <property type="match status" value="2"/>
</dbReference>
<dbReference type="PANTHER" id="PTHR47219">
    <property type="entry name" value="RAB GTPASE-ACTIVATING PROTEIN 1-LIKE"/>
    <property type="match status" value="1"/>
</dbReference>
<dbReference type="PANTHER" id="PTHR47219:SF20">
    <property type="entry name" value="TBC1 DOMAIN FAMILY MEMBER 2B"/>
    <property type="match status" value="1"/>
</dbReference>
<dbReference type="PROSITE" id="PS50086">
    <property type="entry name" value="TBC_RABGAP"/>
    <property type="match status" value="1"/>
</dbReference>
<evidence type="ECO:0000313" key="4">
    <source>
        <dbReference type="Proteomes" id="UP001314263"/>
    </source>
</evidence>
<comment type="caution">
    <text evidence="3">The sequence shown here is derived from an EMBL/GenBank/DDBJ whole genome shotgun (WGS) entry which is preliminary data.</text>
</comment>
<dbReference type="InterPro" id="IPR000195">
    <property type="entry name" value="Rab-GAP-TBC_dom"/>
</dbReference>
<evidence type="ECO:0000313" key="3">
    <source>
        <dbReference type="EMBL" id="CAK0782973.1"/>
    </source>
</evidence>
<dbReference type="SMART" id="SM00164">
    <property type="entry name" value="TBC"/>
    <property type="match status" value="1"/>
</dbReference>
<gene>
    <name evidence="3" type="ORF">CVIRNUC_006168</name>
</gene>
<dbReference type="Pfam" id="PF00566">
    <property type="entry name" value="RabGAP-TBC"/>
    <property type="match status" value="1"/>
</dbReference>
<evidence type="ECO:0000259" key="2">
    <source>
        <dbReference type="PROSITE" id="PS50086"/>
    </source>
</evidence>
<keyword evidence="4" id="KW-1185">Reference proteome</keyword>
<dbReference type="InterPro" id="IPR035969">
    <property type="entry name" value="Rab-GAP_TBC_sf"/>
</dbReference>
<dbReference type="Proteomes" id="UP001314263">
    <property type="component" value="Unassembled WGS sequence"/>
</dbReference>
<dbReference type="AlphaFoldDB" id="A0AAV1I6J7"/>
<dbReference type="Gene3D" id="1.10.472.80">
    <property type="entry name" value="Ypt/Rab-GAP domain of gyp1p, domain 3"/>
    <property type="match status" value="1"/>
</dbReference>
<dbReference type="Gene3D" id="1.10.10.750">
    <property type="entry name" value="Ypt/Rab-GAP domain of gyp1p, domain 1"/>
    <property type="match status" value="1"/>
</dbReference>
<evidence type="ECO:0000256" key="1">
    <source>
        <dbReference type="SAM" id="MobiDB-lite"/>
    </source>
</evidence>
<dbReference type="InterPro" id="IPR050302">
    <property type="entry name" value="Rab_GAP_TBC_domain"/>
</dbReference>
<protein>
    <recommendedName>
        <fullName evidence="2">Rab-GAP TBC domain-containing protein</fullName>
    </recommendedName>
</protein>
<feature type="compositionally biased region" description="Polar residues" evidence="1">
    <location>
        <begin position="361"/>
        <end position="371"/>
    </location>
</feature>
<dbReference type="EMBL" id="CAUYUE010000007">
    <property type="protein sequence ID" value="CAK0782973.1"/>
    <property type="molecule type" value="Genomic_DNA"/>
</dbReference>
<proteinExistence type="predicted"/>
<feature type="domain" description="Rab-GAP TBC" evidence="2">
    <location>
        <begin position="64"/>
        <end position="260"/>
    </location>
</feature>
<name>A0AAV1I6J7_9CHLO</name>
<organism evidence="3 4">
    <name type="scientific">Coccomyxa viridis</name>
    <dbReference type="NCBI Taxonomy" id="1274662"/>
    <lineage>
        <taxon>Eukaryota</taxon>
        <taxon>Viridiplantae</taxon>
        <taxon>Chlorophyta</taxon>
        <taxon>core chlorophytes</taxon>
        <taxon>Trebouxiophyceae</taxon>
        <taxon>Trebouxiophyceae incertae sedis</taxon>
        <taxon>Coccomyxaceae</taxon>
        <taxon>Coccomyxa</taxon>
    </lineage>
</organism>
<sequence length="411" mass="44469">MDSVDRYRFALLGLSPEEARARSSCAARTTSANTKWNKADVTLYDPSVLGSAPSKALKALVRQGIPDDLRPDLWLLFSGGLAKKKAAPPGHYALLLRKAAQCASGAVDAASLGAELSRAFGTHPFLSTSKGVRTVMRILEAHLLHGGADAGVPRGMACIAAFLLAVLGPGREEDAFWTFAGLLENRVPASCVLENTKGAGVEQRVLQALMAKRFPKIVAQLEKADTSVEEVTRSWFSSLFCTALPAETAVRIWDVLFLEGPKILFRTALALFKMNESAILGTKLSVQVARCVSWRIARCYDPEALFKVAFSGIGSLSMAAIKRARADYEGVVLEQMAEHRRRLEDLLSSPKLADGHHASGDSPTSSASEQGSPVHLSTIYEDYEDDEEASHPTTKSFFSTFLRPLQAVKGF</sequence>